<keyword evidence="2" id="KW-0378">Hydrolase</keyword>
<dbReference type="PANTHER" id="PTHR43798">
    <property type="entry name" value="MONOACYLGLYCEROL LIPASE"/>
    <property type="match status" value="1"/>
</dbReference>
<reference evidence="2 3" key="1">
    <citation type="submission" date="2016-08" db="EMBL/GenBank/DDBJ databases">
        <title>Whole genome sequence of Mesorhizobium sp. strain UASWS1009 isolated from industrial sewage.</title>
        <authorList>
            <person name="Crovadore J."/>
            <person name="Calmin G."/>
            <person name="Chablais R."/>
            <person name="Cochard B."/>
            <person name="Lefort F."/>
        </authorList>
    </citation>
    <scope>NUCLEOTIDE SEQUENCE [LARGE SCALE GENOMIC DNA]</scope>
    <source>
        <strain evidence="2 3">UASWS1009</strain>
    </source>
</reference>
<dbReference type="InterPro" id="IPR050266">
    <property type="entry name" value="AB_hydrolase_sf"/>
</dbReference>
<dbReference type="EMBL" id="MDEO01000035">
    <property type="protein sequence ID" value="OCX14614.1"/>
    <property type="molecule type" value="Genomic_DNA"/>
</dbReference>
<keyword evidence="3" id="KW-1185">Reference proteome</keyword>
<evidence type="ECO:0000313" key="3">
    <source>
        <dbReference type="Proteomes" id="UP000094412"/>
    </source>
</evidence>
<evidence type="ECO:0000313" key="2">
    <source>
        <dbReference type="EMBL" id="OCX14614.1"/>
    </source>
</evidence>
<accession>A0A1C2DIL7</accession>
<sequence>MTGTDAWLGRKRFVDAGGARIAYVEFEGAGPPLLLLHGFTDSSRSFSLITSQLAGRRLIIADLPGHGGSAPGHDGWTPADLARQMSAFMTALDMEPAVLVGHSLGSMVAIELAATRPGAFAGLVLLAATLQPELADDHPVVVGVNALRDPIDPNAPFFELWHHCHPGVPETFLARLAEEAAAMPAHRWRAILQALRDCDLTEQASRIDMPVLIISGADDDLFSKAHHEALAAAFPDAVAMRLADCGHNPHWDSPKRVAAAITQAFPATV</sequence>
<dbReference type="SUPFAM" id="SSF53474">
    <property type="entry name" value="alpha/beta-Hydrolases"/>
    <property type="match status" value="1"/>
</dbReference>
<dbReference type="RefSeq" id="WP_024923855.1">
    <property type="nucleotide sequence ID" value="NZ_MDEO01000035.1"/>
</dbReference>
<dbReference type="GO" id="GO:0047372">
    <property type="term" value="F:monoacylglycerol lipase activity"/>
    <property type="evidence" value="ECO:0007669"/>
    <property type="project" value="TreeGrafter"/>
</dbReference>
<dbReference type="PRINTS" id="PR00111">
    <property type="entry name" value="ABHYDROLASE"/>
</dbReference>
<dbReference type="OrthoDB" id="9808398at2"/>
<comment type="caution">
    <text evidence="2">The sequence shown here is derived from an EMBL/GenBank/DDBJ whole genome shotgun (WGS) entry which is preliminary data.</text>
</comment>
<dbReference type="Pfam" id="PF00561">
    <property type="entry name" value="Abhydrolase_1"/>
    <property type="match status" value="1"/>
</dbReference>
<dbReference type="InterPro" id="IPR029058">
    <property type="entry name" value="AB_hydrolase_fold"/>
</dbReference>
<name>A0A1C2DIL7_9HYPH</name>
<dbReference type="STRING" id="1566387.QV13_19395"/>
<dbReference type="GO" id="GO:0046464">
    <property type="term" value="P:acylglycerol catabolic process"/>
    <property type="evidence" value="ECO:0007669"/>
    <property type="project" value="TreeGrafter"/>
</dbReference>
<dbReference type="Proteomes" id="UP000094412">
    <property type="component" value="Unassembled WGS sequence"/>
</dbReference>
<evidence type="ECO:0000259" key="1">
    <source>
        <dbReference type="Pfam" id="PF00561"/>
    </source>
</evidence>
<dbReference type="AlphaFoldDB" id="A0A1C2DIL7"/>
<feature type="domain" description="AB hydrolase-1" evidence="1">
    <location>
        <begin position="31"/>
        <end position="254"/>
    </location>
</feature>
<dbReference type="GO" id="GO:0016020">
    <property type="term" value="C:membrane"/>
    <property type="evidence" value="ECO:0007669"/>
    <property type="project" value="TreeGrafter"/>
</dbReference>
<organism evidence="2 3">
    <name type="scientific">Mesorhizobium hungaricum</name>
    <dbReference type="NCBI Taxonomy" id="1566387"/>
    <lineage>
        <taxon>Bacteria</taxon>
        <taxon>Pseudomonadati</taxon>
        <taxon>Pseudomonadota</taxon>
        <taxon>Alphaproteobacteria</taxon>
        <taxon>Hyphomicrobiales</taxon>
        <taxon>Phyllobacteriaceae</taxon>
        <taxon>Mesorhizobium</taxon>
    </lineage>
</organism>
<protein>
    <submittedName>
        <fullName evidence="2">Alpha/beta hydrolase</fullName>
    </submittedName>
</protein>
<proteinExistence type="predicted"/>
<dbReference type="InterPro" id="IPR000073">
    <property type="entry name" value="AB_hydrolase_1"/>
</dbReference>
<dbReference type="PANTHER" id="PTHR43798:SF33">
    <property type="entry name" value="HYDROLASE, PUTATIVE (AFU_ORTHOLOGUE AFUA_2G14860)-RELATED"/>
    <property type="match status" value="1"/>
</dbReference>
<gene>
    <name evidence="2" type="ORF">QV13_19395</name>
</gene>
<dbReference type="Gene3D" id="3.40.50.1820">
    <property type="entry name" value="alpha/beta hydrolase"/>
    <property type="match status" value="1"/>
</dbReference>